<protein>
    <submittedName>
        <fullName evidence="4">Trypsin-like peptidase domain</fullName>
    </submittedName>
</protein>
<sequence>MTLPKTLFSFFSLVVALQVASGIEYTDTGIAIVGTTELLDVNVTAGTSHEDLISYEFASYIAVHFAGFNLPEGDSVVISSPDVNVAVSHTYTARGRQQTGTFIASFVPGNSVTVTYTSVGPASAGQGYRITGFSRGYPTMHHESVCGDGDQSLPAKCYAPGTNLSEHLPDAYTKAQAVARLLVNGTYLCTGWLGGSEGHLFTNHHCFEQEDWVLTTDIEFAAESSSCSEQCETQLGCPGTLVATASTLIADSEDIDYSVVQLPDCVDLSPYGYLQMREFGPVVNESIYVPQHPDGYAKRIVSTVDRGDSTTVLSVGKDGNCGTEQVRHNADTKGGSSGSPLIASKDNLVVGIHHCGGCANTAIDVRTVLADLASKNITIQNLVATVESSQPKYAQTPCAAQKPKNATAPGQNHNMPCHGSNMTNVTTTTSNSTLIVTTSNSSITTTSNSPTLSPLVAATVSIADAKNIPSPIPDTTSTSTVTSKSTAALTSASVVTSSKSTEWALSDSATTPTTSTNSSNTTTVTSTNTTSASTTVKTARRELIDFGSASAASPTSTTAANTVDNDLIVGKLKAAVGIKPECTPNSTPAASVTATPKPIAPIPTPATSETTTPMPTTPNPTSASSVTTTLQPPSPNPTPATSVTTTPRPTTPNPTPAASVTATPKPTTPCPTPAASVATTPTLTSSVTTTPKPPSPNPTPVASVTATPKPIAPIPTPAASETTTPMPTTPNPTPASSVTTTLQPPSPNPTPAASVTTTPRPTTFNPTPAASHTVSDTGCIGGNDPNADHVEPDADV</sequence>
<feature type="compositionally biased region" description="Low complexity" evidence="2">
    <location>
        <begin position="508"/>
        <end position="536"/>
    </location>
</feature>
<dbReference type="EMBL" id="WSZM01000050">
    <property type="protein sequence ID" value="KAF4045330.1"/>
    <property type="molecule type" value="Genomic_DNA"/>
</dbReference>
<evidence type="ECO:0000256" key="2">
    <source>
        <dbReference type="SAM" id="MobiDB-lite"/>
    </source>
</evidence>
<name>A0A833TF13_PHYIN</name>
<dbReference type="Gene3D" id="2.40.10.10">
    <property type="entry name" value="Trypsin-like serine proteases"/>
    <property type="match status" value="2"/>
</dbReference>
<keyword evidence="1" id="KW-0843">Virulence</keyword>
<dbReference type="InterPro" id="IPR009003">
    <property type="entry name" value="Peptidase_S1_PA"/>
</dbReference>
<feature type="compositionally biased region" description="Basic and acidic residues" evidence="2">
    <location>
        <begin position="786"/>
        <end position="796"/>
    </location>
</feature>
<accession>A0A833TF13</accession>
<feature type="compositionally biased region" description="Low complexity" evidence="2">
    <location>
        <begin position="734"/>
        <end position="743"/>
    </location>
</feature>
<dbReference type="InterPro" id="IPR043504">
    <property type="entry name" value="Peptidase_S1_PA_chymotrypsin"/>
</dbReference>
<dbReference type="PANTHER" id="PTHR36234">
    <property type="entry name" value="LYSYL ENDOPEPTIDASE"/>
    <property type="match status" value="1"/>
</dbReference>
<gene>
    <name evidence="4" type="ORF">GN244_ATG02240</name>
</gene>
<dbReference type="Proteomes" id="UP000602510">
    <property type="component" value="Unassembled WGS sequence"/>
</dbReference>
<proteinExistence type="predicted"/>
<comment type="caution">
    <text evidence="4">The sequence shown here is derived from an EMBL/GenBank/DDBJ whole genome shotgun (WGS) entry which is preliminary data.</text>
</comment>
<evidence type="ECO:0000256" key="3">
    <source>
        <dbReference type="SAM" id="SignalP"/>
    </source>
</evidence>
<feature type="compositionally biased region" description="Low complexity" evidence="2">
    <location>
        <begin position="751"/>
        <end position="770"/>
    </location>
</feature>
<dbReference type="AlphaFoldDB" id="A0A833TF13"/>
<feature type="signal peptide" evidence="3">
    <location>
        <begin position="1"/>
        <end position="22"/>
    </location>
</feature>
<dbReference type="PANTHER" id="PTHR36234:SF5">
    <property type="entry name" value="LYSYL ENDOPEPTIDASE"/>
    <property type="match status" value="1"/>
</dbReference>
<dbReference type="SUPFAM" id="SSF50494">
    <property type="entry name" value="Trypsin-like serine proteases"/>
    <property type="match status" value="1"/>
</dbReference>
<feature type="compositionally biased region" description="Low complexity" evidence="2">
    <location>
        <begin position="717"/>
        <end position="726"/>
    </location>
</feature>
<reference evidence="4" key="1">
    <citation type="submission" date="2020-04" db="EMBL/GenBank/DDBJ databases">
        <title>Hybrid Assembly of Korean Phytophthora infestans isolates.</title>
        <authorList>
            <person name="Prokchorchik M."/>
            <person name="Lee Y."/>
            <person name="Seo J."/>
            <person name="Cho J.-H."/>
            <person name="Park Y.-E."/>
            <person name="Jang D.-C."/>
            <person name="Im J.-S."/>
            <person name="Choi J.-G."/>
            <person name="Park H.-J."/>
            <person name="Lee G.-B."/>
            <person name="Lee Y.-G."/>
            <person name="Hong S.-Y."/>
            <person name="Cho K."/>
            <person name="Sohn K.H."/>
        </authorList>
    </citation>
    <scope>NUCLEOTIDE SEQUENCE</scope>
    <source>
        <strain evidence="4">KR_1_A1</strain>
    </source>
</reference>
<feature type="compositionally biased region" description="Low complexity" evidence="2">
    <location>
        <begin position="700"/>
        <end position="709"/>
    </location>
</feature>
<dbReference type="Pfam" id="PF13365">
    <property type="entry name" value="Trypsin_2"/>
    <property type="match status" value="1"/>
</dbReference>
<feature type="chain" id="PRO_5032878857" evidence="3">
    <location>
        <begin position="23"/>
        <end position="796"/>
    </location>
</feature>
<evidence type="ECO:0000256" key="1">
    <source>
        <dbReference type="ARBA" id="ARBA00023026"/>
    </source>
</evidence>
<feature type="compositionally biased region" description="Low complexity" evidence="2">
    <location>
        <begin position="656"/>
        <end position="665"/>
    </location>
</feature>
<feature type="compositionally biased region" description="Low complexity" evidence="2">
    <location>
        <begin position="673"/>
        <end position="690"/>
    </location>
</feature>
<feature type="compositionally biased region" description="Low complexity" evidence="2">
    <location>
        <begin position="605"/>
        <end position="631"/>
    </location>
</feature>
<feature type="compositionally biased region" description="Polar residues" evidence="2">
    <location>
        <begin position="583"/>
        <end position="592"/>
    </location>
</feature>
<keyword evidence="3" id="KW-0732">Signal</keyword>
<feature type="region of interest" description="Disordered" evidence="2">
    <location>
        <begin position="579"/>
        <end position="796"/>
    </location>
</feature>
<evidence type="ECO:0000313" key="5">
    <source>
        <dbReference type="Proteomes" id="UP000602510"/>
    </source>
</evidence>
<evidence type="ECO:0000313" key="4">
    <source>
        <dbReference type="EMBL" id="KAF4045330.1"/>
    </source>
</evidence>
<feature type="region of interest" description="Disordered" evidence="2">
    <location>
        <begin position="500"/>
        <end position="536"/>
    </location>
</feature>
<feature type="compositionally biased region" description="Low complexity" evidence="2">
    <location>
        <begin position="639"/>
        <end position="648"/>
    </location>
</feature>
<organism evidence="4 5">
    <name type="scientific">Phytophthora infestans</name>
    <name type="common">Potato late blight agent</name>
    <name type="synonym">Botrytis infestans</name>
    <dbReference type="NCBI Taxonomy" id="4787"/>
    <lineage>
        <taxon>Eukaryota</taxon>
        <taxon>Sar</taxon>
        <taxon>Stramenopiles</taxon>
        <taxon>Oomycota</taxon>
        <taxon>Peronosporomycetes</taxon>
        <taxon>Peronosporales</taxon>
        <taxon>Peronosporaceae</taxon>
        <taxon>Phytophthora</taxon>
    </lineage>
</organism>
<keyword evidence="5" id="KW-1185">Reference proteome</keyword>